<dbReference type="EMBL" id="AP028978">
    <property type="protein sequence ID" value="BET98662.1"/>
    <property type="molecule type" value="Genomic_DNA"/>
</dbReference>
<dbReference type="Proteomes" id="UP001529514">
    <property type="component" value="Chromosome"/>
</dbReference>
<sequence>MIFLYRNGIKIRDNDNTLENLTVDAATGEKTVEQSAQHLRELVDYTDPSCKT</sequence>
<protein>
    <submittedName>
        <fullName evidence="1">Uncharacterized protein</fullName>
    </submittedName>
</protein>
<evidence type="ECO:0000313" key="1">
    <source>
        <dbReference type="EMBL" id="BET98662.1"/>
    </source>
</evidence>
<dbReference type="Gene3D" id="1.10.1790.50">
    <property type="match status" value="1"/>
</dbReference>
<organism evidence="1 2">
    <name type="scientific">Xenorhabdus taiwanensis</name>
    <dbReference type="NCBI Taxonomy" id="3085177"/>
    <lineage>
        <taxon>Bacteria</taxon>
        <taxon>Pseudomonadati</taxon>
        <taxon>Pseudomonadota</taxon>
        <taxon>Gammaproteobacteria</taxon>
        <taxon>Enterobacterales</taxon>
        <taxon>Morganellaceae</taxon>
        <taxon>Xenorhabdus</taxon>
    </lineage>
</organism>
<gene>
    <name evidence="1" type="ORF">TCT1_35830</name>
</gene>
<evidence type="ECO:0000313" key="2">
    <source>
        <dbReference type="Proteomes" id="UP001529514"/>
    </source>
</evidence>
<accession>A0ABN7C8G9</accession>
<proteinExistence type="predicted"/>
<reference evidence="1 2" key="1">
    <citation type="submission" date="2023-10" db="EMBL/GenBank/DDBJ databases">
        <title>Xenorhabdus taiwanensis sp. nov., a symbiotic bacterium associated with the entomopathogenic nematode Steinernema taiwanensis.</title>
        <authorList>
            <person name="Tseng C.T."/>
            <person name="Shu H.Y."/>
            <person name="Chen M.H."/>
            <person name="Fang Y.J."/>
            <person name="Wu T.L."/>
            <person name="Lin Y.C."/>
            <person name="Huang C.J."/>
        </authorList>
    </citation>
    <scope>NUCLEOTIDE SEQUENCE [LARGE SCALE GENOMIC DNA]</scope>
    <source>
        <strain evidence="1 2">TCT-1</strain>
    </source>
</reference>
<keyword evidence="2" id="KW-1185">Reference proteome</keyword>
<name>A0ABN7C8G9_9GAMM</name>